<dbReference type="GO" id="GO:0005509">
    <property type="term" value="F:calcium ion binding"/>
    <property type="evidence" value="ECO:0007669"/>
    <property type="project" value="InterPro"/>
</dbReference>
<dbReference type="InterPro" id="IPR017441">
    <property type="entry name" value="Protein_kinase_ATP_BS"/>
</dbReference>
<evidence type="ECO:0000256" key="8">
    <source>
        <dbReference type="ARBA" id="ARBA00022511"/>
    </source>
</evidence>
<evidence type="ECO:0000259" key="32">
    <source>
        <dbReference type="PROSITE" id="PS50011"/>
    </source>
</evidence>
<keyword evidence="15" id="KW-0418">Kinase</keyword>
<evidence type="ECO:0000256" key="4">
    <source>
        <dbReference type="ARBA" id="ARBA00004425"/>
    </source>
</evidence>
<evidence type="ECO:0000256" key="5">
    <source>
        <dbReference type="ARBA" id="ARBA00011245"/>
    </source>
</evidence>
<evidence type="ECO:0000256" key="6">
    <source>
        <dbReference type="ARBA" id="ARBA00012513"/>
    </source>
</evidence>
<organism evidence="34 35">
    <name type="scientific">Euplotes crassus</name>
    <dbReference type="NCBI Taxonomy" id="5936"/>
    <lineage>
        <taxon>Eukaryota</taxon>
        <taxon>Sar</taxon>
        <taxon>Alveolata</taxon>
        <taxon>Ciliophora</taxon>
        <taxon>Intramacronucleata</taxon>
        <taxon>Spirotrichea</taxon>
        <taxon>Hypotrichia</taxon>
        <taxon>Euplotida</taxon>
        <taxon>Euplotidae</taxon>
        <taxon>Moneuplotes</taxon>
    </lineage>
</organism>
<dbReference type="FunFam" id="1.10.238.10:FF:000003">
    <property type="entry name" value="Calmodulin A"/>
    <property type="match status" value="1"/>
</dbReference>
<dbReference type="SMART" id="SM00220">
    <property type="entry name" value="S_TKc"/>
    <property type="match status" value="1"/>
</dbReference>
<comment type="subcellular location">
    <subcellularLocation>
        <location evidence="3">Cell membrane</location>
        <topology evidence="3">Lipid-anchor</topology>
        <orientation evidence="3">Cytoplasmic side</orientation>
    </subcellularLocation>
    <subcellularLocation>
        <location evidence="2">Cell projection</location>
        <location evidence="2">Cilium</location>
        <location evidence="2">Flagellum</location>
    </subcellularLocation>
    <subcellularLocation>
        <location evidence="4">Host cell membrane</location>
        <topology evidence="4">Lipid-anchor</topology>
    </subcellularLocation>
    <subcellularLocation>
        <location evidence="28">Parasitophorous vacuole membrane</location>
        <topology evidence="28">Lipid-anchor</topology>
    </subcellularLocation>
</comment>
<evidence type="ECO:0000256" key="20">
    <source>
        <dbReference type="ARBA" id="ARBA00023069"/>
    </source>
</evidence>
<evidence type="ECO:0000256" key="15">
    <source>
        <dbReference type="ARBA" id="ARBA00022777"/>
    </source>
</evidence>
<dbReference type="PROSITE" id="PS50011">
    <property type="entry name" value="PROTEIN_KINASE_DOM"/>
    <property type="match status" value="1"/>
</dbReference>
<keyword evidence="20" id="KW-0969">Cilium</keyword>
<dbReference type="CDD" id="cd00051">
    <property type="entry name" value="EFh"/>
    <property type="match status" value="1"/>
</dbReference>
<dbReference type="PROSITE" id="PS00018">
    <property type="entry name" value="EF_HAND_1"/>
    <property type="match status" value="4"/>
</dbReference>
<sequence>MEKQESTAGMKASNFVLENKGKLKEFYKIGKLIGSGAFGDVRICLHKESNSQRAVKILYKANMTEEDEKMLLNEIDILKDLDHPNIVKMYEFFQDEKRYYIITEICKGGELFDEIIDKGHFSEQDASVIMKQLLSCLNYCHSRNIVHRDIKPENILMESNKDFNQIKVIDFGISVVKEPDQMINESIGTPYYIAPEVWLKNYDEKCDVWSAGVIMYILLSGTPPFNAASDAEMKTKILEGTFSMEGKVWDEVSDDAKDLITQLLTLETDKRISAGDALSHPWIAEHCDPEFDSKLAKNALFNLSKFRAEEKIKQATIAYIASQLLSKKEKESLSSVFKAFDTNGDGMLSKEEIKNGYEKVFGYSINEEQITAMFKAVDLDGSGYLDYSEFVVATMNEKNLFSEKKLKAAFKMFDKDDSGYISGDEVKESLIRIQKFSDDEINEIIGQVDENGDGEISFEEFKIIMTKMNE</sequence>
<dbReference type="InterPro" id="IPR011009">
    <property type="entry name" value="Kinase-like_dom_sf"/>
</dbReference>
<dbReference type="InterPro" id="IPR000719">
    <property type="entry name" value="Prot_kinase_dom"/>
</dbReference>
<dbReference type="InterPro" id="IPR050205">
    <property type="entry name" value="CDPK_Ser/Thr_kinases"/>
</dbReference>
<dbReference type="GO" id="GO:0005524">
    <property type="term" value="F:ATP binding"/>
    <property type="evidence" value="ECO:0007669"/>
    <property type="project" value="UniProtKB-UniRule"/>
</dbReference>
<evidence type="ECO:0000256" key="12">
    <source>
        <dbReference type="ARBA" id="ARBA00022723"/>
    </source>
</evidence>
<dbReference type="EC" id="2.7.11.1" evidence="6"/>
<evidence type="ECO:0000256" key="2">
    <source>
        <dbReference type="ARBA" id="ARBA00004230"/>
    </source>
</evidence>
<name>A0AAD1X955_EUPCR</name>
<dbReference type="GO" id="GO:0004674">
    <property type="term" value="F:protein serine/threonine kinase activity"/>
    <property type="evidence" value="ECO:0007669"/>
    <property type="project" value="UniProtKB-KW"/>
</dbReference>
<dbReference type="InterPro" id="IPR008271">
    <property type="entry name" value="Ser/Thr_kinase_AS"/>
</dbReference>
<keyword evidence="22" id="KW-0966">Cell projection</keyword>
<evidence type="ECO:0000256" key="1">
    <source>
        <dbReference type="ARBA" id="ARBA00001946"/>
    </source>
</evidence>
<evidence type="ECO:0000256" key="24">
    <source>
        <dbReference type="ARBA" id="ARBA00024334"/>
    </source>
</evidence>
<keyword evidence="10" id="KW-0808">Transferase</keyword>
<dbReference type="SMART" id="SM00054">
    <property type="entry name" value="EFh"/>
    <property type="match status" value="4"/>
</dbReference>
<evidence type="ECO:0000256" key="7">
    <source>
        <dbReference type="ARBA" id="ARBA00022475"/>
    </source>
</evidence>
<comment type="catalytic activity">
    <reaction evidence="26">
        <text>L-seryl-[protein] + ATP = O-phospho-L-seryl-[protein] + ADP + H(+)</text>
        <dbReference type="Rhea" id="RHEA:17989"/>
        <dbReference type="Rhea" id="RHEA-COMP:9863"/>
        <dbReference type="Rhea" id="RHEA-COMP:11604"/>
        <dbReference type="ChEBI" id="CHEBI:15378"/>
        <dbReference type="ChEBI" id="CHEBI:29999"/>
        <dbReference type="ChEBI" id="CHEBI:30616"/>
        <dbReference type="ChEBI" id="CHEBI:83421"/>
        <dbReference type="ChEBI" id="CHEBI:456216"/>
        <dbReference type="EC" id="2.7.11.1"/>
    </reaction>
</comment>
<dbReference type="InterPro" id="IPR011992">
    <property type="entry name" value="EF-hand-dom_pair"/>
</dbReference>
<feature type="domain" description="EF-hand" evidence="33">
    <location>
        <begin position="365"/>
        <end position="400"/>
    </location>
</feature>
<dbReference type="GO" id="GO:0020002">
    <property type="term" value="C:host cell plasma membrane"/>
    <property type="evidence" value="ECO:0007669"/>
    <property type="project" value="UniProtKB-SubCell"/>
</dbReference>
<dbReference type="Gene3D" id="3.30.200.20">
    <property type="entry name" value="Phosphorylase Kinase, domain 1"/>
    <property type="match status" value="1"/>
</dbReference>
<evidence type="ECO:0000256" key="17">
    <source>
        <dbReference type="ARBA" id="ARBA00022840"/>
    </source>
</evidence>
<dbReference type="Gene3D" id="1.10.510.10">
    <property type="entry name" value="Transferase(Phosphotransferase) domain 1"/>
    <property type="match status" value="1"/>
</dbReference>
<dbReference type="FunFam" id="3.30.200.20:FF:000315">
    <property type="entry name" value="Calcium-dependent protein kinase 3"/>
    <property type="match status" value="1"/>
</dbReference>
<keyword evidence="19" id="KW-0472">Membrane</keyword>
<feature type="domain" description="EF-hand" evidence="33">
    <location>
        <begin position="328"/>
        <end position="363"/>
    </location>
</feature>
<accession>A0AAD1X955</accession>
<gene>
    <name evidence="34" type="ORF">ECRASSUSDP1_LOCUS4680</name>
</gene>
<comment type="cofactor">
    <cofactor evidence="1">
        <name>Mg(2+)</name>
        <dbReference type="ChEBI" id="CHEBI:18420"/>
    </cofactor>
</comment>
<dbReference type="FunFam" id="1.10.510.10:FF:000398">
    <property type="entry name" value="Calcium-dependent protein kinase 1"/>
    <property type="match status" value="1"/>
</dbReference>
<dbReference type="Gene3D" id="1.10.238.10">
    <property type="entry name" value="EF-hand"/>
    <property type="match status" value="2"/>
</dbReference>
<keyword evidence="21" id="KW-0564">Palmitate</keyword>
<evidence type="ECO:0000259" key="33">
    <source>
        <dbReference type="PROSITE" id="PS50222"/>
    </source>
</evidence>
<evidence type="ECO:0000256" key="18">
    <source>
        <dbReference type="ARBA" id="ARBA00022846"/>
    </source>
</evidence>
<keyword evidence="9 31" id="KW-0723">Serine/threonine-protein kinase</keyword>
<evidence type="ECO:0000313" key="34">
    <source>
        <dbReference type="EMBL" id="CAI2363347.1"/>
    </source>
</evidence>
<dbReference type="GO" id="GO:0031514">
    <property type="term" value="C:motile cilium"/>
    <property type="evidence" value="ECO:0007669"/>
    <property type="project" value="UniProtKB-SubCell"/>
</dbReference>
<keyword evidence="13" id="KW-0677">Repeat</keyword>
<evidence type="ECO:0000256" key="29">
    <source>
        <dbReference type="ARBA" id="ARBA00068067"/>
    </source>
</evidence>
<evidence type="ECO:0000256" key="11">
    <source>
        <dbReference type="ARBA" id="ARBA00022707"/>
    </source>
</evidence>
<evidence type="ECO:0000256" key="30">
    <source>
        <dbReference type="PROSITE-ProRule" id="PRU10141"/>
    </source>
</evidence>
<keyword evidence="19" id="KW-1043">Host membrane</keyword>
<keyword evidence="12" id="KW-0479">Metal-binding</keyword>
<dbReference type="GO" id="GO:0005886">
    <property type="term" value="C:plasma membrane"/>
    <property type="evidence" value="ECO:0007669"/>
    <property type="project" value="UniProtKB-SubCell"/>
</dbReference>
<keyword evidence="18" id="KW-0282">Flagellum</keyword>
<dbReference type="Pfam" id="PF00069">
    <property type="entry name" value="Pkinase"/>
    <property type="match status" value="1"/>
</dbReference>
<dbReference type="Pfam" id="PF13499">
    <property type="entry name" value="EF-hand_7"/>
    <property type="match status" value="2"/>
</dbReference>
<dbReference type="EMBL" id="CAMPGE010004498">
    <property type="protein sequence ID" value="CAI2363347.1"/>
    <property type="molecule type" value="Genomic_DNA"/>
</dbReference>
<dbReference type="PROSITE" id="PS00108">
    <property type="entry name" value="PROTEIN_KINASE_ST"/>
    <property type="match status" value="1"/>
</dbReference>
<dbReference type="PROSITE" id="PS00107">
    <property type="entry name" value="PROTEIN_KINASE_ATP"/>
    <property type="match status" value="1"/>
</dbReference>
<comment type="caution">
    <text evidence="34">The sequence shown here is derived from an EMBL/GenBank/DDBJ whole genome shotgun (WGS) entry which is preliminary data.</text>
</comment>
<feature type="binding site" evidence="30">
    <location>
        <position position="56"/>
    </location>
    <ligand>
        <name>ATP</name>
        <dbReference type="ChEBI" id="CHEBI:30616"/>
    </ligand>
</feature>
<evidence type="ECO:0000313" key="35">
    <source>
        <dbReference type="Proteomes" id="UP001295684"/>
    </source>
</evidence>
<dbReference type="InterPro" id="IPR018247">
    <property type="entry name" value="EF_Hand_1_Ca_BS"/>
</dbReference>
<evidence type="ECO:0000256" key="31">
    <source>
        <dbReference type="RuleBase" id="RU000304"/>
    </source>
</evidence>
<evidence type="ECO:0000256" key="16">
    <source>
        <dbReference type="ARBA" id="ARBA00022837"/>
    </source>
</evidence>
<evidence type="ECO:0000256" key="28">
    <source>
        <dbReference type="ARBA" id="ARBA00060437"/>
    </source>
</evidence>
<evidence type="ECO:0000256" key="9">
    <source>
        <dbReference type="ARBA" id="ARBA00022527"/>
    </source>
</evidence>
<dbReference type="SUPFAM" id="SSF56112">
    <property type="entry name" value="Protein kinase-like (PK-like)"/>
    <property type="match status" value="1"/>
</dbReference>
<comment type="function">
    <text evidence="27">Calcium-dependent protein kinase which acts as a sensor and effector of intracellular Ca(2+) levels probably in part downstream of cGMP-activated PKG kinase. During the liver stage, involved in sporozoite motility and thus in sporozoite invasion of host hepatocytes, probably together with CDPK4 and CDPK5. In the mosquito midgut and during the last stage of male gamete exflagellation, may play a role in the rupture of the host erythrocyte membrane. In the mosquito midgut, required for the differentiation of the zygote into the ookinete by promoting the translational activation of a subset of repressed mRNAs; these mRNAs are kept repressed in the zygote by the DOZI- or CITH-containing mRNP complexes. Dispensable during the asexual blood stage.</text>
</comment>
<feature type="domain" description="EF-hand" evidence="33">
    <location>
        <begin position="437"/>
        <end position="470"/>
    </location>
</feature>
<evidence type="ECO:0000256" key="14">
    <source>
        <dbReference type="ARBA" id="ARBA00022741"/>
    </source>
</evidence>
<comment type="subunit">
    <text evidence="5">Monomer.</text>
</comment>
<evidence type="ECO:0000256" key="27">
    <source>
        <dbReference type="ARBA" id="ARBA00056933"/>
    </source>
</evidence>
<dbReference type="GO" id="GO:0020005">
    <property type="term" value="C:symbiont-containing vacuole membrane"/>
    <property type="evidence" value="ECO:0007669"/>
    <property type="project" value="UniProtKB-SubCell"/>
</dbReference>
<feature type="domain" description="EF-hand" evidence="33">
    <location>
        <begin position="401"/>
        <end position="436"/>
    </location>
</feature>
<reference evidence="34" key="1">
    <citation type="submission" date="2023-07" db="EMBL/GenBank/DDBJ databases">
        <authorList>
            <consortium name="AG Swart"/>
            <person name="Singh M."/>
            <person name="Singh A."/>
            <person name="Seah K."/>
            <person name="Emmerich C."/>
        </authorList>
    </citation>
    <scope>NUCLEOTIDE SEQUENCE</scope>
    <source>
        <strain evidence="34">DP1</strain>
    </source>
</reference>
<keyword evidence="17 30" id="KW-0067">ATP-binding</keyword>
<protein>
    <recommendedName>
        <fullName evidence="29">Calcium-dependent protein kinase 1</fullName>
        <ecNumber evidence="6">2.7.11.1</ecNumber>
    </recommendedName>
</protein>
<dbReference type="SUPFAM" id="SSF47473">
    <property type="entry name" value="EF-hand"/>
    <property type="match status" value="1"/>
</dbReference>
<dbReference type="Proteomes" id="UP001295684">
    <property type="component" value="Unassembled WGS sequence"/>
</dbReference>
<dbReference type="PANTHER" id="PTHR24349">
    <property type="entry name" value="SERINE/THREONINE-PROTEIN KINASE"/>
    <property type="match status" value="1"/>
</dbReference>
<keyword evidence="16" id="KW-0106">Calcium</keyword>
<evidence type="ECO:0000256" key="22">
    <source>
        <dbReference type="ARBA" id="ARBA00023273"/>
    </source>
</evidence>
<dbReference type="AlphaFoldDB" id="A0AAD1X955"/>
<comment type="catalytic activity">
    <reaction evidence="25">
        <text>L-threonyl-[protein] + ATP = O-phospho-L-threonyl-[protein] + ADP + H(+)</text>
        <dbReference type="Rhea" id="RHEA:46608"/>
        <dbReference type="Rhea" id="RHEA-COMP:11060"/>
        <dbReference type="Rhea" id="RHEA-COMP:11605"/>
        <dbReference type="ChEBI" id="CHEBI:15378"/>
        <dbReference type="ChEBI" id="CHEBI:30013"/>
        <dbReference type="ChEBI" id="CHEBI:30616"/>
        <dbReference type="ChEBI" id="CHEBI:61977"/>
        <dbReference type="ChEBI" id="CHEBI:456216"/>
        <dbReference type="EC" id="2.7.11.1"/>
    </reaction>
</comment>
<dbReference type="InterPro" id="IPR002048">
    <property type="entry name" value="EF_hand_dom"/>
</dbReference>
<dbReference type="PRINTS" id="PR00450">
    <property type="entry name" value="RECOVERIN"/>
</dbReference>
<evidence type="ECO:0000256" key="19">
    <source>
        <dbReference type="ARBA" id="ARBA00022870"/>
    </source>
</evidence>
<proteinExistence type="inferred from homology"/>
<keyword evidence="14 30" id="KW-0547">Nucleotide-binding</keyword>
<evidence type="ECO:0000256" key="3">
    <source>
        <dbReference type="ARBA" id="ARBA00004342"/>
    </source>
</evidence>
<evidence type="ECO:0000256" key="13">
    <source>
        <dbReference type="ARBA" id="ARBA00022737"/>
    </source>
</evidence>
<evidence type="ECO:0000256" key="10">
    <source>
        <dbReference type="ARBA" id="ARBA00022679"/>
    </source>
</evidence>
<keyword evidence="8" id="KW-1032">Host cell membrane</keyword>
<keyword evidence="23" id="KW-0449">Lipoprotein</keyword>
<feature type="domain" description="Protein kinase" evidence="32">
    <location>
        <begin position="27"/>
        <end position="283"/>
    </location>
</feature>
<keyword evidence="7" id="KW-1003">Cell membrane</keyword>
<evidence type="ECO:0000256" key="23">
    <source>
        <dbReference type="ARBA" id="ARBA00023288"/>
    </source>
</evidence>
<evidence type="ECO:0000256" key="25">
    <source>
        <dbReference type="ARBA" id="ARBA00047899"/>
    </source>
</evidence>
<evidence type="ECO:0000256" key="21">
    <source>
        <dbReference type="ARBA" id="ARBA00023139"/>
    </source>
</evidence>
<keyword evidence="35" id="KW-1185">Reference proteome</keyword>
<dbReference type="PROSITE" id="PS50222">
    <property type="entry name" value="EF_HAND_2"/>
    <property type="match status" value="4"/>
</dbReference>
<keyword evidence="11" id="KW-0519">Myristate</keyword>
<comment type="similarity">
    <text evidence="24">Belongs to the protein kinase superfamily. Ser/Thr protein kinase family. CDPK subfamily.</text>
</comment>
<dbReference type="CDD" id="cd05117">
    <property type="entry name" value="STKc_CAMK"/>
    <property type="match status" value="1"/>
</dbReference>
<evidence type="ECO:0000256" key="26">
    <source>
        <dbReference type="ARBA" id="ARBA00048679"/>
    </source>
</evidence>